<dbReference type="AlphaFoldDB" id="A0AAE1AH90"/>
<dbReference type="EMBL" id="JAWDGP010001885">
    <property type="protein sequence ID" value="KAK3787191.1"/>
    <property type="molecule type" value="Genomic_DNA"/>
</dbReference>
<reference evidence="2" key="1">
    <citation type="journal article" date="2023" name="G3 (Bethesda)">
        <title>A reference genome for the long-term kleptoplast-retaining sea slug Elysia crispata morphotype clarki.</title>
        <authorList>
            <person name="Eastman K.E."/>
            <person name="Pendleton A.L."/>
            <person name="Shaikh M.A."/>
            <person name="Suttiyut T."/>
            <person name="Ogas R."/>
            <person name="Tomko P."/>
            <person name="Gavelis G."/>
            <person name="Widhalm J.R."/>
            <person name="Wisecaver J.H."/>
        </authorList>
    </citation>
    <scope>NUCLEOTIDE SEQUENCE</scope>
    <source>
        <strain evidence="2">ECLA1</strain>
    </source>
</reference>
<feature type="compositionally biased region" description="Basic and acidic residues" evidence="1">
    <location>
        <begin position="1"/>
        <end position="15"/>
    </location>
</feature>
<organism evidence="2 3">
    <name type="scientific">Elysia crispata</name>
    <name type="common">lettuce slug</name>
    <dbReference type="NCBI Taxonomy" id="231223"/>
    <lineage>
        <taxon>Eukaryota</taxon>
        <taxon>Metazoa</taxon>
        <taxon>Spiralia</taxon>
        <taxon>Lophotrochozoa</taxon>
        <taxon>Mollusca</taxon>
        <taxon>Gastropoda</taxon>
        <taxon>Heterobranchia</taxon>
        <taxon>Euthyneura</taxon>
        <taxon>Panpulmonata</taxon>
        <taxon>Sacoglossa</taxon>
        <taxon>Placobranchoidea</taxon>
        <taxon>Plakobranchidae</taxon>
        <taxon>Elysia</taxon>
    </lineage>
</organism>
<keyword evidence="3" id="KW-1185">Reference proteome</keyword>
<evidence type="ECO:0000313" key="3">
    <source>
        <dbReference type="Proteomes" id="UP001283361"/>
    </source>
</evidence>
<name>A0AAE1AH90_9GAST</name>
<evidence type="ECO:0000313" key="2">
    <source>
        <dbReference type="EMBL" id="KAK3787191.1"/>
    </source>
</evidence>
<comment type="caution">
    <text evidence="2">The sequence shown here is derived from an EMBL/GenBank/DDBJ whole genome shotgun (WGS) entry which is preliminary data.</text>
</comment>
<accession>A0AAE1AH90</accession>
<gene>
    <name evidence="2" type="ORF">RRG08_058135</name>
</gene>
<protein>
    <submittedName>
        <fullName evidence="2">Uncharacterized protein</fullName>
    </submittedName>
</protein>
<dbReference type="Proteomes" id="UP001283361">
    <property type="component" value="Unassembled WGS sequence"/>
</dbReference>
<sequence>RDAAERAGMDYRRETPYSVDEEKEVAVQSTDRLNEEQRALHYEFVAAAFNTSGALYF</sequence>
<feature type="non-terminal residue" evidence="2">
    <location>
        <position position="1"/>
    </location>
</feature>
<evidence type="ECO:0000256" key="1">
    <source>
        <dbReference type="SAM" id="MobiDB-lite"/>
    </source>
</evidence>
<feature type="region of interest" description="Disordered" evidence="1">
    <location>
        <begin position="1"/>
        <end position="24"/>
    </location>
</feature>
<proteinExistence type="predicted"/>